<keyword evidence="1" id="KW-0040">ANK repeat</keyword>
<feature type="repeat" description="ANK" evidence="1">
    <location>
        <begin position="93"/>
        <end position="126"/>
    </location>
</feature>
<dbReference type="InterPro" id="IPR036770">
    <property type="entry name" value="Ankyrin_rpt-contain_sf"/>
</dbReference>
<sequence length="219" mass="24560">MCQSTQTTTSQSSENQNVPKSTPVAHKTPPSSPQLVPTTAITTPATSINVTAVRPSVYSTFTSNETRLWWMAVIDCRVADMKRLLGINPKLANWATALHYAAKFGNINCLKLLIHQYHANVNTRSRHISSIIVYCNFSTNALVWPRVRRVQFPSRNALNWPRAYNKCHCLLAGLLLFTKLRGRKANARRFIRVGGYGGSIYGSRKILIPNQWCTWASVS</sequence>
<reference evidence="3 4" key="2">
    <citation type="submission" date="2018-11" db="EMBL/GenBank/DDBJ databases">
        <authorList>
            <consortium name="Pathogen Informatics"/>
        </authorList>
    </citation>
    <scope>NUCLEOTIDE SEQUENCE [LARGE SCALE GENOMIC DNA]</scope>
    <source>
        <strain evidence="3">Dakar</strain>
        <strain evidence="4">Dakar, Senegal</strain>
    </source>
</reference>
<dbReference type="SMART" id="SM00248">
    <property type="entry name" value="ANK"/>
    <property type="match status" value="1"/>
</dbReference>
<reference evidence="5" key="1">
    <citation type="submission" date="2016-06" db="UniProtKB">
        <authorList>
            <consortium name="WormBaseParasite"/>
        </authorList>
    </citation>
    <scope>IDENTIFICATION</scope>
</reference>
<dbReference type="Pfam" id="PF00023">
    <property type="entry name" value="Ank"/>
    <property type="match status" value="1"/>
</dbReference>
<keyword evidence="4" id="KW-1185">Reference proteome</keyword>
<dbReference type="WBParaSite" id="SCUD_0001050101-mRNA-1">
    <property type="protein sequence ID" value="SCUD_0001050101-mRNA-1"/>
    <property type="gene ID" value="SCUD_0001050101"/>
</dbReference>
<dbReference type="PROSITE" id="PS50088">
    <property type="entry name" value="ANK_REPEAT"/>
    <property type="match status" value="1"/>
</dbReference>
<dbReference type="SUPFAM" id="SSF48403">
    <property type="entry name" value="Ankyrin repeat"/>
    <property type="match status" value="1"/>
</dbReference>
<dbReference type="STRING" id="6186.A0A183K676"/>
<name>A0A183K676_9TREM</name>
<evidence type="ECO:0000256" key="1">
    <source>
        <dbReference type="PROSITE-ProRule" id="PRU00023"/>
    </source>
</evidence>
<dbReference type="Gene3D" id="1.25.40.20">
    <property type="entry name" value="Ankyrin repeat-containing domain"/>
    <property type="match status" value="1"/>
</dbReference>
<feature type="region of interest" description="Disordered" evidence="2">
    <location>
        <begin position="1"/>
        <end position="38"/>
    </location>
</feature>
<organism evidence="5">
    <name type="scientific">Schistosoma curassoni</name>
    <dbReference type="NCBI Taxonomy" id="6186"/>
    <lineage>
        <taxon>Eukaryota</taxon>
        <taxon>Metazoa</taxon>
        <taxon>Spiralia</taxon>
        <taxon>Lophotrochozoa</taxon>
        <taxon>Platyhelminthes</taxon>
        <taxon>Trematoda</taxon>
        <taxon>Digenea</taxon>
        <taxon>Strigeidida</taxon>
        <taxon>Schistosomatoidea</taxon>
        <taxon>Schistosomatidae</taxon>
        <taxon>Schistosoma</taxon>
    </lineage>
</organism>
<proteinExistence type="predicted"/>
<evidence type="ECO:0000256" key="2">
    <source>
        <dbReference type="SAM" id="MobiDB-lite"/>
    </source>
</evidence>
<gene>
    <name evidence="3" type="ORF">SCUD_LOCUS10501</name>
</gene>
<dbReference type="EMBL" id="UZAK01033818">
    <property type="protein sequence ID" value="VDP40209.1"/>
    <property type="molecule type" value="Genomic_DNA"/>
</dbReference>
<accession>A0A183K676</accession>
<protein>
    <submittedName>
        <fullName evidence="5">ANK_REP_REGION domain-containing protein</fullName>
    </submittedName>
</protein>
<feature type="compositionally biased region" description="Low complexity" evidence="2">
    <location>
        <begin position="1"/>
        <end position="13"/>
    </location>
</feature>
<evidence type="ECO:0000313" key="3">
    <source>
        <dbReference type="EMBL" id="VDP40209.1"/>
    </source>
</evidence>
<evidence type="ECO:0000313" key="4">
    <source>
        <dbReference type="Proteomes" id="UP000279833"/>
    </source>
</evidence>
<dbReference type="InterPro" id="IPR002110">
    <property type="entry name" value="Ankyrin_rpt"/>
</dbReference>
<dbReference type="AlphaFoldDB" id="A0A183K676"/>
<dbReference type="Proteomes" id="UP000279833">
    <property type="component" value="Unassembled WGS sequence"/>
</dbReference>
<evidence type="ECO:0000313" key="5">
    <source>
        <dbReference type="WBParaSite" id="SCUD_0001050101-mRNA-1"/>
    </source>
</evidence>